<organism evidence="1 2">
    <name type="scientific">Trifolium medium</name>
    <dbReference type="NCBI Taxonomy" id="97028"/>
    <lineage>
        <taxon>Eukaryota</taxon>
        <taxon>Viridiplantae</taxon>
        <taxon>Streptophyta</taxon>
        <taxon>Embryophyta</taxon>
        <taxon>Tracheophyta</taxon>
        <taxon>Spermatophyta</taxon>
        <taxon>Magnoliopsida</taxon>
        <taxon>eudicotyledons</taxon>
        <taxon>Gunneridae</taxon>
        <taxon>Pentapetalae</taxon>
        <taxon>rosids</taxon>
        <taxon>fabids</taxon>
        <taxon>Fabales</taxon>
        <taxon>Fabaceae</taxon>
        <taxon>Papilionoideae</taxon>
        <taxon>50 kb inversion clade</taxon>
        <taxon>NPAAA clade</taxon>
        <taxon>Hologalegina</taxon>
        <taxon>IRL clade</taxon>
        <taxon>Trifolieae</taxon>
        <taxon>Trifolium</taxon>
    </lineage>
</organism>
<protein>
    <submittedName>
        <fullName evidence="1">Uncharacterized protein</fullName>
    </submittedName>
</protein>
<evidence type="ECO:0000313" key="1">
    <source>
        <dbReference type="EMBL" id="MCI71757.1"/>
    </source>
</evidence>
<dbReference type="Proteomes" id="UP000265520">
    <property type="component" value="Unassembled WGS sequence"/>
</dbReference>
<keyword evidence="2" id="KW-1185">Reference proteome</keyword>
<dbReference type="EMBL" id="LXQA010803271">
    <property type="protein sequence ID" value="MCI71757.1"/>
    <property type="molecule type" value="Genomic_DNA"/>
</dbReference>
<dbReference type="AlphaFoldDB" id="A0A392UG12"/>
<evidence type="ECO:0000313" key="2">
    <source>
        <dbReference type="Proteomes" id="UP000265520"/>
    </source>
</evidence>
<comment type="caution">
    <text evidence="1">The sequence shown here is derived from an EMBL/GenBank/DDBJ whole genome shotgun (WGS) entry which is preliminary data.</text>
</comment>
<sequence>MPVAMAISRPEDFLSSPVEGEDRLMKHFAAHMGTWENFPKALVILGGFN</sequence>
<feature type="non-terminal residue" evidence="1">
    <location>
        <position position="49"/>
    </location>
</feature>
<accession>A0A392UG12</accession>
<reference evidence="1 2" key="1">
    <citation type="journal article" date="2018" name="Front. Plant Sci.">
        <title>Red Clover (Trifolium pratense) and Zigzag Clover (T. medium) - A Picture of Genomic Similarities and Differences.</title>
        <authorList>
            <person name="Dluhosova J."/>
            <person name="Istvanek J."/>
            <person name="Nedelnik J."/>
            <person name="Repkova J."/>
        </authorList>
    </citation>
    <scope>NUCLEOTIDE SEQUENCE [LARGE SCALE GENOMIC DNA]</scope>
    <source>
        <strain evidence="2">cv. 10/8</strain>
        <tissue evidence="1">Leaf</tissue>
    </source>
</reference>
<proteinExistence type="predicted"/>
<name>A0A392UG12_9FABA</name>